<keyword evidence="2" id="KW-1185">Reference proteome</keyword>
<feature type="non-terminal residue" evidence="1">
    <location>
        <position position="108"/>
    </location>
</feature>
<comment type="caution">
    <text evidence="1">The sequence shown here is derived from an EMBL/GenBank/DDBJ whole genome shotgun (WGS) entry which is preliminary data.</text>
</comment>
<sequence>MKGANYAKRRVKAIPSTVHRSVFMAAHPIPSAVSFSRPHLDAAPPHIHALQLLPSRRHHCRDALPVAIRDQLRLGTLARDLYPRGQQTRPGDVTRSTLQAWGRRRINA</sequence>
<organism evidence="1 2">
    <name type="scientific">Volvox africanus</name>
    <dbReference type="NCBI Taxonomy" id="51714"/>
    <lineage>
        <taxon>Eukaryota</taxon>
        <taxon>Viridiplantae</taxon>
        <taxon>Chlorophyta</taxon>
        <taxon>core chlorophytes</taxon>
        <taxon>Chlorophyceae</taxon>
        <taxon>CS clade</taxon>
        <taxon>Chlamydomonadales</taxon>
        <taxon>Volvocaceae</taxon>
        <taxon>Volvox</taxon>
    </lineage>
</organism>
<dbReference type="AlphaFoldDB" id="A0A8J4BFT1"/>
<reference evidence="1" key="1">
    <citation type="journal article" date="2021" name="Proc. Natl. Acad. Sci. U.S.A.">
        <title>Three genomes in the algal genus Volvox reveal the fate of a haploid sex-determining region after a transition to homothallism.</title>
        <authorList>
            <person name="Yamamoto K."/>
            <person name="Hamaji T."/>
            <person name="Kawai-Toyooka H."/>
            <person name="Matsuzaki R."/>
            <person name="Takahashi F."/>
            <person name="Nishimura Y."/>
            <person name="Kawachi M."/>
            <person name="Noguchi H."/>
            <person name="Minakuchi Y."/>
            <person name="Umen J.G."/>
            <person name="Toyoda A."/>
            <person name="Nozaki H."/>
        </authorList>
    </citation>
    <scope>NUCLEOTIDE SEQUENCE</scope>
    <source>
        <strain evidence="1">NIES-3780</strain>
    </source>
</reference>
<protein>
    <submittedName>
        <fullName evidence="1">Uncharacterized protein</fullName>
    </submittedName>
</protein>
<accession>A0A8J4BFT1</accession>
<gene>
    <name evidence="1" type="ORF">Vafri_14865</name>
</gene>
<dbReference type="Proteomes" id="UP000747399">
    <property type="component" value="Unassembled WGS sequence"/>
</dbReference>
<evidence type="ECO:0000313" key="2">
    <source>
        <dbReference type="Proteomes" id="UP000747399"/>
    </source>
</evidence>
<evidence type="ECO:0000313" key="1">
    <source>
        <dbReference type="EMBL" id="GIL60415.1"/>
    </source>
</evidence>
<dbReference type="EMBL" id="BNCO01000039">
    <property type="protein sequence ID" value="GIL60415.1"/>
    <property type="molecule type" value="Genomic_DNA"/>
</dbReference>
<name>A0A8J4BFT1_9CHLO</name>
<proteinExistence type="predicted"/>